<evidence type="ECO:0000313" key="2">
    <source>
        <dbReference type="EMBL" id="TWU03157.1"/>
    </source>
</evidence>
<reference evidence="2 3" key="1">
    <citation type="submission" date="2019-02" db="EMBL/GenBank/DDBJ databases">
        <title>Deep-cultivation of Planctomycetes and their phenomic and genomic characterization uncovers novel biology.</title>
        <authorList>
            <person name="Wiegand S."/>
            <person name="Jogler M."/>
            <person name="Boedeker C."/>
            <person name="Pinto D."/>
            <person name="Vollmers J."/>
            <person name="Rivas-Marin E."/>
            <person name="Kohn T."/>
            <person name="Peeters S.H."/>
            <person name="Heuer A."/>
            <person name="Rast P."/>
            <person name="Oberbeckmann S."/>
            <person name="Bunk B."/>
            <person name="Jeske O."/>
            <person name="Meyerdierks A."/>
            <person name="Storesund J.E."/>
            <person name="Kallscheuer N."/>
            <person name="Luecker S."/>
            <person name="Lage O.M."/>
            <person name="Pohl T."/>
            <person name="Merkel B.J."/>
            <person name="Hornburger P."/>
            <person name="Mueller R.-W."/>
            <person name="Bruemmer F."/>
            <person name="Labrenz M."/>
            <person name="Spormann A.M."/>
            <person name="Op Den Camp H."/>
            <person name="Overmann J."/>
            <person name="Amann R."/>
            <person name="Jetten M.S.M."/>
            <person name="Mascher T."/>
            <person name="Medema M.H."/>
            <person name="Devos D.P."/>
            <person name="Kaster A.-K."/>
            <person name="Ovreas L."/>
            <person name="Rohde M."/>
            <person name="Galperin M.Y."/>
            <person name="Jogler C."/>
        </authorList>
    </citation>
    <scope>NUCLEOTIDE SEQUENCE [LARGE SCALE GENOMIC DNA]</scope>
    <source>
        <strain evidence="2 3">Pla100</strain>
    </source>
</reference>
<accession>A0A5C6AUL1</accession>
<feature type="region of interest" description="Disordered" evidence="1">
    <location>
        <begin position="37"/>
        <end position="71"/>
    </location>
</feature>
<evidence type="ECO:0000313" key="3">
    <source>
        <dbReference type="Proteomes" id="UP000316213"/>
    </source>
</evidence>
<dbReference type="RefSeq" id="WP_146575736.1">
    <property type="nucleotide sequence ID" value="NZ_SJPM01000001.1"/>
</dbReference>
<gene>
    <name evidence="2" type="ORF">Pla100_00750</name>
</gene>
<dbReference type="AlphaFoldDB" id="A0A5C6AUL1"/>
<comment type="caution">
    <text evidence="2">The sequence shown here is derived from an EMBL/GenBank/DDBJ whole genome shotgun (WGS) entry which is preliminary data.</text>
</comment>
<feature type="compositionally biased region" description="Polar residues" evidence="1">
    <location>
        <begin position="49"/>
        <end position="71"/>
    </location>
</feature>
<proteinExistence type="predicted"/>
<organism evidence="2 3">
    <name type="scientific">Neorhodopirellula pilleata</name>
    <dbReference type="NCBI Taxonomy" id="2714738"/>
    <lineage>
        <taxon>Bacteria</taxon>
        <taxon>Pseudomonadati</taxon>
        <taxon>Planctomycetota</taxon>
        <taxon>Planctomycetia</taxon>
        <taxon>Pirellulales</taxon>
        <taxon>Pirellulaceae</taxon>
        <taxon>Neorhodopirellula</taxon>
    </lineage>
</organism>
<dbReference type="EMBL" id="SJPM01000001">
    <property type="protein sequence ID" value="TWU03157.1"/>
    <property type="molecule type" value="Genomic_DNA"/>
</dbReference>
<keyword evidence="3" id="KW-1185">Reference proteome</keyword>
<name>A0A5C6AUL1_9BACT</name>
<protein>
    <submittedName>
        <fullName evidence="2">Uncharacterized protein</fullName>
    </submittedName>
</protein>
<dbReference type="Proteomes" id="UP000316213">
    <property type="component" value="Unassembled WGS sequence"/>
</dbReference>
<sequence length="71" mass="7304">MRFSCSSVSSEKRFFNSAAGMILLIVFAVLPGCGGDGPSSAGTDEISEYASSQTETFDSGAQLGQSDSLAE</sequence>
<evidence type="ECO:0000256" key="1">
    <source>
        <dbReference type="SAM" id="MobiDB-lite"/>
    </source>
</evidence>